<dbReference type="Proteomes" id="UP000251431">
    <property type="component" value="Unassembled WGS sequence"/>
</dbReference>
<accession>A0A2X1A1N8</accession>
<proteinExistence type="predicted"/>
<evidence type="ECO:0000313" key="1">
    <source>
        <dbReference type="EMBL" id="SPU37897.1"/>
    </source>
</evidence>
<reference evidence="1 2" key="1">
    <citation type="submission" date="2018-06" db="EMBL/GenBank/DDBJ databases">
        <authorList>
            <consortium name="Pathogen Informatics"/>
            <person name="Doyle S."/>
        </authorList>
    </citation>
    <scope>NUCLEOTIDE SEQUENCE [LARGE SCALE GENOMIC DNA]</scope>
    <source>
        <strain evidence="1 2">NCTC7582</strain>
    </source>
</reference>
<evidence type="ECO:0000313" key="2">
    <source>
        <dbReference type="Proteomes" id="UP000251431"/>
    </source>
</evidence>
<sequence length="95" mass="10957">MREIKFHKGDIIHNRYAGHPSIKYFIYLGVSGRYVNGLELREGKGLKKCQYYKSSMNEMLNGEPAFQVIGHTDAFDVMKHDLSKFIEEDSQNGTK</sequence>
<dbReference type="EMBL" id="UAQE01000004">
    <property type="protein sequence ID" value="SPU37897.1"/>
    <property type="molecule type" value="Genomic_DNA"/>
</dbReference>
<name>A0A2X1A1N8_9BACI</name>
<organism evidence="1 2">
    <name type="scientific">Lysinibacillus capsici</name>
    <dbReference type="NCBI Taxonomy" id="2115968"/>
    <lineage>
        <taxon>Bacteria</taxon>
        <taxon>Bacillati</taxon>
        <taxon>Bacillota</taxon>
        <taxon>Bacilli</taxon>
        <taxon>Bacillales</taxon>
        <taxon>Bacillaceae</taxon>
        <taxon>Lysinibacillus</taxon>
    </lineage>
</organism>
<gene>
    <name evidence="1" type="ORF">NCTC7582_03841</name>
</gene>
<dbReference type="AlphaFoldDB" id="A0A2X1A1N8"/>
<dbReference type="RefSeq" id="WP_112118117.1">
    <property type="nucleotide sequence ID" value="NZ_UAQE01000004.1"/>
</dbReference>
<protein>
    <submittedName>
        <fullName evidence="1">Uncharacterized protein</fullName>
    </submittedName>
</protein>